<protein>
    <submittedName>
        <fullName evidence="1">Uncharacterized protein</fullName>
    </submittedName>
</protein>
<accession>A0AA38F465</accession>
<evidence type="ECO:0000313" key="1">
    <source>
        <dbReference type="EMBL" id="KAH9288385.1"/>
    </source>
</evidence>
<keyword evidence="2" id="KW-1185">Reference proteome</keyword>
<dbReference type="Proteomes" id="UP000824469">
    <property type="component" value="Unassembled WGS sequence"/>
</dbReference>
<feature type="non-terminal residue" evidence="1">
    <location>
        <position position="83"/>
    </location>
</feature>
<dbReference type="EMBL" id="JAHRHJ020003813">
    <property type="protein sequence ID" value="KAH9288385.1"/>
    <property type="molecule type" value="Genomic_DNA"/>
</dbReference>
<dbReference type="AlphaFoldDB" id="A0AA38F465"/>
<name>A0AA38F465_TAXCH</name>
<gene>
    <name evidence="1" type="ORF">KI387_032502</name>
</gene>
<proteinExistence type="predicted"/>
<feature type="non-terminal residue" evidence="1">
    <location>
        <position position="1"/>
    </location>
</feature>
<reference evidence="1 2" key="1">
    <citation type="journal article" date="2021" name="Nat. Plants">
        <title>The Taxus genome provides insights into paclitaxel biosynthesis.</title>
        <authorList>
            <person name="Xiong X."/>
            <person name="Gou J."/>
            <person name="Liao Q."/>
            <person name="Li Y."/>
            <person name="Zhou Q."/>
            <person name="Bi G."/>
            <person name="Li C."/>
            <person name="Du R."/>
            <person name="Wang X."/>
            <person name="Sun T."/>
            <person name="Guo L."/>
            <person name="Liang H."/>
            <person name="Lu P."/>
            <person name="Wu Y."/>
            <person name="Zhang Z."/>
            <person name="Ro D.K."/>
            <person name="Shang Y."/>
            <person name="Huang S."/>
            <person name="Yan J."/>
        </authorList>
    </citation>
    <scope>NUCLEOTIDE SEQUENCE [LARGE SCALE GENOMIC DNA]</scope>
    <source>
        <strain evidence="1">Ta-2019</strain>
    </source>
</reference>
<sequence length="83" mass="9802">EDTLVHEIEESDVEECDAHHEEISFKESKVEGHEEPITHILKEKQACTKKHDFERSIGHEVERIIENIVEHKVECEKEEENNI</sequence>
<evidence type="ECO:0000313" key="2">
    <source>
        <dbReference type="Proteomes" id="UP000824469"/>
    </source>
</evidence>
<comment type="caution">
    <text evidence="1">The sequence shown here is derived from an EMBL/GenBank/DDBJ whole genome shotgun (WGS) entry which is preliminary data.</text>
</comment>
<organism evidence="1 2">
    <name type="scientific">Taxus chinensis</name>
    <name type="common">Chinese yew</name>
    <name type="synonym">Taxus wallichiana var. chinensis</name>
    <dbReference type="NCBI Taxonomy" id="29808"/>
    <lineage>
        <taxon>Eukaryota</taxon>
        <taxon>Viridiplantae</taxon>
        <taxon>Streptophyta</taxon>
        <taxon>Embryophyta</taxon>
        <taxon>Tracheophyta</taxon>
        <taxon>Spermatophyta</taxon>
        <taxon>Pinopsida</taxon>
        <taxon>Pinidae</taxon>
        <taxon>Conifers II</taxon>
        <taxon>Cupressales</taxon>
        <taxon>Taxaceae</taxon>
        <taxon>Taxus</taxon>
    </lineage>
</organism>